<feature type="transmembrane region" description="Helical" evidence="1">
    <location>
        <begin position="29"/>
        <end position="47"/>
    </location>
</feature>
<gene>
    <name evidence="2" type="ORF">EDC57_1550</name>
</gene>
<keyword evidence="1" id="KW-0472">Membrane</keyword>
<dbReference type="Proteomes" id="UP000276634">
    <property type="component" value="Unassembled WGS sequence"/>
</dbReference>
<keyword evidence="1" id="KW-1133">Transmembrane helix</keyword>
<dbReference type="AlphaFoldDB" id="A0A3N1Y413"/>
<dbReference type="EMBL" id="RJVI01000002">
    <property type="protein sequence ID" value="ROR32352.1"/>
    <property type="molecule type" value="Genomic_DNA"/>
</dbReference>
<sequence>MRDVIAGLVGVGLFLLFVGYYAYRVHSVPLWVVLAIAALLALADYVGTVREQIRRNADLGGGEA</sequence>
<dbReference type="RefSeq" id="WP_170165069.1">
    <property type="nucleotide sequence ID" value="NZ_RJVI01000002.1"/>
</dbReference>
<proteinExistence type="predicted"/>
<evidence type="ECO:0000313" key="3">
    <source>
        <dbReference type="Proteomes" id="UP000276634"/>
    </source>
</evidence>
<keyword evidence="3" id="KW-1185">Reference proteome</keyword>
<feature type="transmembrane region" description="Helical" evidence="1">
    <location>
        <begin position="5"/>
        <end position="23"/>
    </location>
</feature>
<evidence type="ECO:0000256" key="1">
    <source>
        <dbReference type="SAM" id="Phobius"/>
    </source>
</evidence>
<comment type="caution">
    <text evidence="2">The sequence shown here is derived from an EMBL/GenBank/DDBJ whole genome shotgun (WGS) entry which is preliminary data.</text>
</comment>
<reference evidence="2 3" key="1">
    <citation type="submission" date="2018-11" db="EMBL/GenBank/DDBJ databases">
        <title>Genomic Encyclopedia of Type Strains, Phase IV (KMG-IV): sequencing the most valuable type-strain genomes for metagenomic binning, comparative biology and taxonomic classification.</title>
        <authorList>
            <person name="Goeker M."/>
        </authorList>
    </citation>
    <scope>NUCLEOTIDE SEQUENCE [LARGE SCALE GENOMIC DNA]</scope>
    <source>
        <strain evidence="2 3">DSM 100275</strain>
    </source>
</reference>
<organism evidence="2 3">
    <name type="scientific">Inmirania thermothiophila</name>
    <dbReference type="NCBI Taxonomy" id="1750597"/>
    <lineage>
        <taxon>Bacteria</taxon>
        <taxon>Pseudomonadati</taxon>
        <taxon>Pseudomonadota</taxon>
        <taxon>Gammaproteobacteria</taxon>
        <taxon>Chromatiales</taxon>
        <taxon>Ectothiorhodospiraceae</taxon>
        <taxon>Inmirania</taxon>
    </lineage>
</organism>
<evidence type="ECO:0000313" key="2">
    <source>
        <dbReference type="EMBL" id="ROR32352.1"/>
    </source>
</evidence>
<keyword evidence="1" id="KW-0812">Transmembrane</keyword>
<accession>A0A3N1Y413</accession>
<protein>
    <submittedName>
        <fullName evidence="2">Uncharacterized protein</fullName>
    </submittedName>
</protein>
<name>A0A3N1Y413_9GAMM</name>